<dbReference type="STRING" id="338966.Ppro_1822"/>
<keyword evidence="2" id="KW-0547">Nucleotide-binding</keyword>
<evidence type="ECO:0000313" key="5">
    <source>
        <dbReference type="EMBL" id="ABK99434.1"/>
    </source>
</evidence>
<dbReference type="OrthoDB" id="9802352at2"/>
<keyword evidence="6" id="KW-1185">Reference proteome</keyword>
<accession>A1AQ14</accession>
<organism evidence="5 6">
    <name type="scientific">Pelobacter propionicus (strain DSM 2379 / NBRC 103807 / OttBd1)</name>
    <dbReference type="NCBI Taxonomy" id="338966"/>
    <lineage>
        <taxon>Bacteria</taxon>
        <taxon>Pseudomonadati</taxon>
        <taxon>Thermodesulfobacteriota</taxon>
        <taxon>Desulfuromonadia</taxon>
        <taxon>Desulfuromonadales</taxon>
        <taxon>Desulfuromonadaceae</taxon>
        <taxon>Pelobacter</taxon>
    </lineage>
</organism>
<dbReference type="HOGENOM" id="CLU_016564_0_0_7"/>
<gene>
    <name evidence="5" type="ordered locus">Ppro_1822</name>
</gene>
<dbReference type="SMART" id="SM00382">
    <property type="entry name" value="AAA"/>
    <property type="match status" value="1"/>
</dbReference>
<reference evidence="5 6" key="1">
    <citation type="submission" date="2006-10" db="EMBL/GenBank/DDBJ databases">
        <title>Complete sequence of chromosome of Pelobacter propionicus DSM 2379.</title>
        <authorList>
            <consortium name="US DOE Joint Genome Institute"/>
            <person name="Copeland A."/>
            <person name="Lucas S."/>
            <person name="Lapidus A."/>
            <person name="Barry K."/>
            <person name="Detter J.C."/>
            <person name="Glavina del Rio T."/>
            <person name="Hammon N."/>
            <person name="Israni S."/>
            <person name="Dalin E."/>
            <person name="Tice H."/>
            <person name="Pitluck S."/>
            <person name="Saunders E."/>
            <person name="Brettin T."/>
            <person name="Bruce D."/>
            <person name="Han C."/>
            <person name="Tapia R."/>
            <person name="Schmutz J."/>
            <person name="Larimer F."/>
            <person name="Land M."/>
            <person name="Hauser L."/>
            <person name="Kyrpides N."/>
            <person name="Kim E."/>
            <person name="Lovley D."/>
            <person name="Richardson P."/>
        </authorList>
    </citation>
    <scope>NUCLEOTIDE SEQUENCE [LARGE SCALE GENOMIC DNA]</scope>
    <source>
        <strain evidence="6">DSM 2379 / NBRC 103807 / OttBd1</strain>
    </source>
</reference>
<dbReference type="SUPFAM" id="SSF52540">
    <property type="entry name" value="P-loop containing nucleoside triphosphate hydrolases"/>
    <property type="match status" value="1"/>
</dbReference>
<dbReference type="GO" id="GO:0016887">
    <property type="term" value="F:ATP hydrolysis activity"/>
    <property type="evidence" value="ECO:0007669"/>
    <property type="project" value="InterPro"/>
</dbReference>
<sequence length="622" mass="68001">MRARLDREGRGERAAWQALVTGLYTPGPRPDDPPADGRLSQLAELFGLSPLECDAIALLWVLAFAPELRRELFLNHSCGEVTPLMVSGLFGHPPRVRLPSEGASLAWRILEEHGLLDGNAALSLDPRIISWLEGDRELDRDLVGRVSIVAPAAELPSWPVEHTAARIRSGLRQGMRWRIMLETEDRVAGECFAACVARDLSLPLMGIGKGVLEGEEGRELAIRVQRQAFLDRVALLAESGDAAEFGRGEMVPFPVQFVIAGTPLAPLKGVNDLPIPLAAPSADERLELWLNALPEAASWPGAQLRELAERHELQLGEILNLAATTPPDAATAGRRLRLSPTDDLNGLAQKLDSNFRWEDLVLPPPVEDRLREIAFEARERGRLWAESEARRLYPQGRGLVALFAGPPGTGKTMAAQVIATELGLDLLRIDLSAVLSKWVGETAQHLQRILSARSSRRSLLFFDEADALYGKRVENVRDAQDRFANMDVSHLMVALENYDGIVLLATNLKANIDPAFIRRIRHIVDFPRPDAVARLLIWNNAVGALFGAEQTDLLADDLKRVATIQATGAQIKNAALSALFVSRRAGSGPDARLLGRILARELAKDGAGLSERDLDEVLEGGS</sequence>
<dbReference type="InterPro" id="IPR003959">
    <property type="entry name" value="ATPase_AAA_core"/>
</dbReference>
<evidence type="ECO:0000256" key="2">
    <source>
        <dbReference type="ARBA" id="ARBA00022741"/>
    </source>
</evidence>
<dbReference type="InterPro" id="IPR003593">
    <property type="entry name" value="AAA+_ATPase"/>
</dbReference>
<dbReference type="Gene3D" id="3.40.50.300">
    <property type="entry name" value="P-loop containing nucleotide triphosphate hydrolases"/>
    <property type="match status" value="1"/>
</dbReference>
<dbReference type="KEGG" id="ppd:Ppro_1822"/>
<proteinExistence type="inferred from homology"/>
<dbReference type="CDD" id="cd19481">
    <property type="entry name" value="RecA-like_protease"/>
    <property type="match status" value="1"/>
</dbReference>
<evidence type="ECO:0000259" key="4">
    <source>
        <dbReference type="SMART" id="SM00382"/>
    </source>
</evidence>
<dbReference type="AlphaFoldDB" id="A1AQ14"/>
<dbReference type="eggNOG" id="COG0464">
    <property type="taxonomic scope" value="Bacteria"/>
</dbReference>
<dbReference type="Proteomes" id="UP000006732">
    <property type="component" value="Chromosome"/>
</dbReference>
<evidence type="ECO:0000256" key="3">
    <source>
        <dbReference type="ARBA" id="ARBA00022840"/>
    </source>
</evidence>
<dbReference type="EMBL" id="CP000482">
    <property type="protein sequence ID" value="ABK99434.1"/>
    <property type="molecule type" value="Genomic_DNA"/>
</dbReference>
<dbReference type="Pfam" id="PF00004">
    <property type="entry name" value="AAA"/>
    <property type="match status" value="1"/>
</dbReference>
<keyword evidence="3" id="KW-0067">ATP-binding</keyword>
<protein>
    <submittedName>
        <fullName evidence="5">AAA ATPase, central domain protein</fullName>
    </submittedName>
</protein>
<dbReference type="InterPro" id="IPR050221">
    <property type="entry name" value="26S_Proteasome_ATPase"/>
</dbReference>
<dbReference type="GO" id="GO:0005524">
    <property type="term" value="F:ATP binding"/>
    <property type="evidence" value="ECO:0007669"/>
    <property type="project" value="UniProtKB-KW"/>
</dbReference>
<evidence type="ECO:0000256" key="1">
    <source>
        <dbReference type="ARBA" id="ARBA00006914"/>
    </source>
</evidence>
<evidence type="ECO:0000313" key="6">
    <source>
        <dbReference type="Proteomes" id="UP000006732"/>
    </source>
</evidence>
<dbReference type="InterPro" id="IPR027417">
    <property type="entry name" value="P-loop_NTPase"/>
</dbReference>
<name>A1AQ14_PELPD</name>
<feature type="domain" description="AAA+ ATPase" evidence="4">
    <location>
        <begin position="397"/>
        <end position="530"/>
    </location>
</feature>
<dbReference type="RefSeq" id="WP_011735711.1">
    <property type="nucleotide sequence ID" value="NC_008609.1"/>
</dbReference>
<dbReference type="PANTHER" id="PTHR23073">
    <property type="entry name" value="26S PROTEASOME REGULATORY SUBUNIT"/>
    <property type="match status" value="1"/>
</dbReference>
<comment type="similarity">
    <text evidence="1">Belongs to the AAA ATPase family.</text>
</comment>